<feature type="domain" description="CFAP65-like ninth Ig-like" evidence="4">
    <location>
        <begin position="614"/>
        <end position="752"/>
    </location>
</feature>
<reference evidence="6" key="1">
    <citation type="journal article" date="2012" name="PLoS Pathog.">
        <title>Comparative genomics of the apicomplexan parasites Toxoplasma gondii and Neospora caninum: Coccidia differing in host range and transmission strategy.</title>
        <authorList>
            <person name="Reid A.J."/>
            <person name="Vermont S.J."/>
            <person name="Cotton J.A."/>
            <person name="Harris D."/>
            <person name="Hill-Cawthorne G.A."/>
            <person name="Konen-Waisman S."/>
            <person name="Latham S.M."/>
            <person name="Mourier T."/>
            <person name="Norton R."/>
            <person name="Quail M.A."/>
            <person name="Sanders M."/>
            <person name="Shanmugam D."/>
            <person name="Sohal A."/>
            <person name="Wasmuth J.D."/>
            <person name="Brunk B."/>
            <person name="Grigg M.E."/>
            <person name="Howard J.C."/>
            <person name="Parkinson J."/>
            <person name="Roos D.S."/>
            <person name="Trees A.J."/>
            <person name="Berriman M."/>
            <person name="Pain A."/>
            <person name="Wastling J.M."/>
        </authorList>
    </citation>
    <scope>NUCLEOTIDE SEQUENCE [LARGE SCALE GENOMIC DNA]</scope>
    <source>
        <strain evidence="6">Liverpool</strain>
    </source>
</reference>
<dbReference type="VEuPathDB" id="ToxoDB:NCLIV_004800"/>
<dbReference type="InterPro" id="IPR056305">
    <property type="entry name" value="Ig_CFAP65_10th"/>
</dbReference>
<dbReference type="InterPro" id="IPR052614">
    <property type="entry name" value="CFAP65"/>
</dbReference>
<dbReference type="Pfam" id="PF24507">
    <property type="entry name" value="Ig_CFAP65_4th"/>
    <property type="match status" value="1"/>
</dbReference>
<feature type="domain" description="CFAP65 fourth Ig-like" evidence="3">
    <location>
        <begin position="190"/>
        <end position="283"/>
    </location>
</feature>
<dbReference type="GeneID" id="13446049"/>
<keyword evidence="6" id="KW-1185">Reference proteome</keyword>
<dbReference type="Pfam" id="PF24291">
    <property type="entry name" value="Ig_CFAP65"/>
    <property type="match status" value="1"/>
</dbReference>
<dbReference type="InParanoid" id="F0V8G2"/>
<feature type="compositionally biased region" description="Pro residues" evidence="1">
    <location>
        <begin position="1"/>
        <end position="10"/>
    </location>
</feature>
<accession>F0V8G2</accession>
<feature type="region of interest" description="Disordered" evidence="1">
    <location>
        <begin position="856"/>
        <end position="882"/>
    </location>
</feature>
<evidence type="ECO:0000313" key="5">
    <source>
        <dbReference type="EMBL" id="CBZ50003.1"/>
    </source>
</evidence>
<name>F0V8G2_NEOCL</name>
<evidence type="ECO:0000259" key="2">
    <source>
        <dbReference type="Pfam" id="PF24291"/>
    </source>
</evidence>
<dbReference type="AlphaFoldDB" id="F0V8G2"/>
<proteinExistence type="predicted"/>
<protein>
    <recommendedName>
        <fullName evidence="7">Abnormal spindle-like microcephaly-associated protein ASH domain-containing protein</fullName>
    </recommendedName>
</protein>
<gene>
    <name evidence="5" type="ORF">NCLIV_004800</name>
</gene>
<dbReference type="GO" id="GO:0005737">
    <property type="term" value="C:cytoplasm"/>
    <property type="evidence" value="ECO:0007669"/>
    <property type="project" value="UniProtKB-SubCell"/>
</dbReference>
<dbReference type="PANTHER" id="PTHR46127:SF1">
    <property type="entry name" value="CILIA- AND FLAGELLA-ASSOCIATED PROTEIN 65"/>
    <property type="match status" value="1"/>
</dbReference>
<dbReference type="eggNOG" id="ENOG502QSJW">
    <property type="taxonomic scope" value="Eukaryota"/>
</dbReference>
<evidence type="ECO:0000256" key="1">
    <source>
        <dbReference type="SAM" id="MobiDB-lite"/>
    </source>
</evidence>
<sequence>MWSKDPPAPPCDDTRAAGVAEESEAATACQASKENASLRTNTRWSPEVEKEEVQQNYCMDVKGIGKIPHLHVKGKTELDLDFATVLCGTLETKTIVLENSSPVRASFEVQRVGSQPHVGPPLSAPITVCPRNGVVGPGEHFPLTFKFQSASVKEEIFHEFQVVMRIGAPIIVKVKGVVGPVEATLSSNHLHFGNVPTGRKVTKQVQLRNLSKRAVLYQFVNLDDTGFVCVDKPSGMLGPQTGCTLSFTFGAQVALQFYKRAFCLVQGTEQPLTLDLLATCYTNEERPAAVTLSHIYLRRWEALGNSPPPEGSFELHCRGNPEEVRSPPETPTSLFTALTADVSDSSRVTYDRVALAVSVDFCQLEAVVCPLFNMSYRLAQPLPRSPACLSCSARGPSVSLSSKALAPHAHVAEPAIRFRPCIPGESAFHLTQLFNKGDTPLSFDILPKAADSGASSDDLIACSGPFKAWPLSGMIPPQGFHLVVLQFQPRRASNLAWLSGTFDVVFDGKELFTKHIRVYGRSWEPAVSLEPQTLEGKCRATLLARTLPTPLAALQHAEQDFCAFPSAFSDSLRLAGCAVAEPLAIEPKRMNLRAVTAHVTLTRETPNKFKERHLAREVATEDLQFLAAKGLDARASALRRLTSFLVRLGAHTEELRESAVLLTFYNPGQVPAELTLGTAADLKLAEPPAWADERDEESDIRCDSLLLEPRRLRLNVDGYKSVVVLLQHRRTGKERVPAILSVAHGRCAVVTFEWETIAQAPILVTRGATQTLQSVWLDWRPAAVQAVELCNDGDASCEWKLAVEKDKSSWRRHEIVSFAPQRGTLPPHAATHVHVRFAPLEEAEYEFPVTLSWNESRKQKDPTSPGGRLVLPARASSSSFPLSPEAEVAVSREELPDHLGSDPASSCLLLKARGVADRQVKREEAKPSLPAFLRNNAAVVPVASLARLSAETLLLHAVPSKSATRLLLKSFPANP</sequence>
<feature type="domain" description="CFAP65 tenth Ig-like" evidence="2">
    <location>
        <begin position="764"/>
        <end position="855"/>
    </location>
</feature>
<evidence type="ECO:0008006" key="7">
    <source>
        <dbReference type="Google" id="ProtNLM"/>
    </source>
</evidence>
<evidence type="ECO:0000259" key="4">
    <source>
        <dbReference type="Pfam" id="PF24816"/>
    </source>
</evidence>
<feature type="region of interest" description="Disordered" evidence="1">
    <location>
        <begin position="1"/>
        <end position="47"/>
    </location>
</feature>
<evidence type="ECO:0000313" key="6">
    <source>
        <dbReference type="Proteomes" id="UP000007494"/>
    </source>
</evidence>
<dbReference type="InterPro" id="IPR056344">
    <property type="entry name" value="Ig_CFAP65-like_9th"/>
</dbReference>
<dbReference type="OrthoDB" id="415597at2759"/>
<dbReference type="EMBL" id="FR823382">
    <property type="protein sequence ID" value="CBZ50003.1"/>
    <property type="molecule type" value="Genomic_DNA"/>
</dbReference>
<dbReference type="RefSeq" id="XP_003880038.1">
    <property type="nucleotide sequence ID" value="XM_003879989.1"/>
</dbReference>
<dbReference type="Gene3D" id="2.60.40.10">
    <property type="entry name" value="Immunoglobulins"/>
    <property type="match status" value="4"/>
</dbReference>
<dbReference type="PANTHER" id="PTHR46127">
    <property type="entry name" value="CILIA- AND FLAGELLA-ASSOCIATED PROTEIN 65"/>
    <property type="match status" value="1"/>
</dbReference>
<organism evidence="5 6">
    <name type="scientific">Neospora caninum (strain Liverpool)</name>
    <dbReference type="NCBI Taxonomy" id="572307"/>
    <lineage>
        <taxon>Eukaryota</taxon>
        <taxon>Sar</taxon>
        <taxon>Alveolata</taxon>
        <taxon>Apicomplexa</taxon>
        <taxon>Conoidasida</taxon>
        <taxon>Coccidia</taxon>
        <taxon>Eucoccidiorida</taxon>
        <taxon>Eimeriorina</taxon>
        <taxon>Sarcocystidae</taxon>
        <taxon>Neospora</taxon>
    </lineage>
</organism>
<dbReference type="Proteomes" id="UP000007494">
    <property type="component" value="Chromosome II"/>
</dbReference>
<dbReference type="InterPro" id="IPR013783">
    <property type="entry name" value="Ig-like_fold"/>
</dbReference>
<dbReference type="Pfam" id="PF24816">
    <property type="entry name" value="Ig_CFAP65__9th"/>
    <property type="match status" value="1"/>
</dbReference>
<dbReference type="GO" id="GO:0031514">
    <property type="term" value="C:motile cilium"/>
    <property type="evidence" value="ECO:0007669"/>
    <property type="project" value="UniProtKB-SubCell"/>
</dbReference>
<feature type="compositionally biased region" description="Polar residues" evidence="1">
    <location>
        <begin position="29"/>
        <end position="44"/>
    </location>
</feature>
<dbReference type="InterPro" id="IPR058536">
    <property type="entry name" value="Ig_CFAP65_4th"/>
</dbReference>
<evidence type="ECO:0000259" key="3">
    <source>
        <dbReference type="Pfam" id="PF24507"/>
    </source>
</evidence>